<dbReference type="InterPro" id="IPR059000">
    <property type="entry name" value="ATPase_P-type_domA"/>
</dbReference>
<keyword evidence="5" id="KW-1278">Translocase</keyword>
<feature type="transmembrane region" description="Helical" evidence="8">
    <location>
        <begin position="856"/>
        <end position="876"/>
    </location>
</feature>
<dbReference type="PRINTS" id="PR00120">
    <property type="entry name" value="HATPASE"/>
</dbReference>
<keyword evidence="4" id="KW-0067">ATP-binding</keyword>
<dbReference type="InterPro" id="IPR018303">
    <property type="entry name" value="ATPase_P-typ_P_site"/>
</dbReference>
<evidence type="ECO:0000313" key="10">
    <source>
        <dbReference type="EMBL" id="WRP18392.1"/>
    </source>
</evidence>
<evidence type="ECO:0000256" key="4">
    <source>
        <dbReference type="ARBA" id="ARBA00022840"/>
    </source>
</evidence>
<feature type="transmembrane region" description="Helical" evidence="8">
    <location>
        <begin position="74"/>
        <end position="92"/>
    </location>
</feature>
<keyword evidence="11" id="KW-1185">Reference proteome</keyword>
<name>A0ABZ1C038_9FIRM</name>
<dbReference type="Pfam" id="PF13246">
    <property type="entry name" value="Cation_ATPase"/>
    <property type="match status" value="1"/>
</dbReference>
<dbReference type="SMART" id="SM00831">
    <property type="entry name" value="Cation_ATPase_N"/>
    <property type="match status" value="1"/>
</dbReference>
<feature type="transmembrane region" description="Helical" evidence="8">
    <location>
        <begin position="801"/>
        <end position="821"/>
    </location>
</feature>
<dbReference type="SFLD" id="SFLDG00002">
    <property type="entry name" value="C1.7:_P-type_atpase_like"/>
    <property type="match status" value="1"/>
</dbReference>
<evidence type="ECO:0000256" key="7">
    <source>
        <dbReference type="ARBA" id="ARBA00023136"/>
    </source>
</evidence>
<keyword evidence="7 8" id="KW-0472">Membrane</keyword>
<dbReference type="SUPFAM" id="SSF81653">
    <property type="entry name" value="Calcium ATPase, transduction domain A"/>
    <property type="match status" value="1"/>
</dbReference>
<proteinExistence type="predicted"/>
<dbReference type="PANTHER" id="PTHR42861">
    <property type="entry name" value="CALCIUM-TRANSPORTING ATPASE"/>
    <property type="match status" value="1"/>
</dbReference>
<gene>
    <name evidence="10" type="ORF">U7230_05115</name>
</gene>
<dbReference type="InterPro" id="IPR036412">
    <property type="entry name" value="HAD-like_sf"/>
</dbReference>
<feature type="transmembrane region" description="Helical" evidence="8">
    <location>
        <begin position="263"/>
        <end position="281"/>
    </location>
</feature>
<keyword evidence="6 8" id="KW-1133">Transmembrane helix</keyword>
<dbReference type="RefSeq" id="WP_324717665.1">
    <property type="nucleotide sequence ID" value="NZ_CP141615.1"/>
</dbReference>
<organism evidence="10 11">
    <name type="scientific">Carboxydichorda subterranea</name>
    <dbReference type="NCBI Taxonomy" id="3109565"/>
    <lineage>
        <taxon>Bacteria</taxon>
        <taxon>Bacillati</taxon>
        <taxon>Bacillota</taxon>
        <taxon>Limnochordia</taxon>
        <taxon>Limnochordales</taxon>
        <taxon>Geochordaceae</taxon>
        <taxon>Carboxydichorda</taxon>
    </lineage>
</organism>
<dbReference type="InterPro" id="IPR004014">
    <property type="entry name" value="ATPase_P-typ_cation-transptr_N"/>
</dbReference>
<evidence type="ECO:0000259" key="9">
    <source>
        <dbReference type="SMART" id="SM00831"/>
    </source>
</evidence>
<dbReference type="SUPFAM" id="SSF81665">
    <property type="entry name" value="Calcium ATPase, transmembrane domain M"/>
    <property type="match status" value="1"/>
</dbReference>
<dbReference type="InterPro" id="IPR001757">
    <property type="entry name" value="P_typ_ATPase"/>
</dbReference>
<evidence type="ECO:0000313" key="11">
    <source>
        <dbReference type="Proteomes" id="UP001332192"/>
    </source>
</evidence>
<dbReference type="InterPro" id="IPR006068">
    <property type="entry name" value="ATPase_P-typ_cation-transptr_C"/>
</dbReference>
<dbReference type="Gene3D" id="3.40.50.1000">
    <property type="entry name" value="HAD superfamily/HAD-like"/>
    <property type="match status" value="1"/>
</dbReference>
<dbReference type="SUPFAM" id="SSF81660">
    <property type="entry name" value="Metal cation-transporting ATPase, ATP-binding domain N"/>
    <property type="match status" value="1"/>
</dbReference>
<dbReference type="InterPro" id="IPR023214">
    <property type="entry name" value="HAD_sf"/>
</dbReference>
<dbReference type="EMBL" id="CP141615">
    <property type="protein sequence ID" value="WRP18392.1"/>
    <property type="molecule type" value="Genomic_DNA"/>
</dbReference>
<feature type="transmembrane region" description="Helical" evidence="8">
    <location>
        <begin position="287"/>
        <end position="315"/>
    </location>
</feature>
<comment type="subcellular location">
    <subcellularLocation>
        <location evidence="1">Membrane</location>
        <topology evidence="1">Multi-pass membrane protein</topology>
    </subcellularLocation>
</comment>
<dbReference type="Gene3D" id="1.20.1110.10">
    <property type="entry name" value="Calcium-transporting ATPase, transmembrane domain"/>
    <property type="match status" value="1"/>
</dbReference>
<dbReference type="NCBIfam" id="TIGR01494">
    <property type="entry name" value="ATPase_P-type"/>
    <property type="match status" value="2"/>
</dbReference>
<feature type="transmembrane region" description="Helical" evidence="8">
    <location>
        <begin position="888"/>
        <end position="908"/>
    </location>
</feature>
<evidence type="ECO:0000256" key="5">
    <source>
        <dbReference type="ARBA" id="ARBA00022967"/>
    </source>
</evidence>
<dbReference type="SFLD" id="SFLDS00003">
    <property type="entry name" value="Haloacid_Dehalogenase"/>
    <property type="match status" value="1"/>
</dbReference>
<dbReference type="SUPFAM" id="SSF56784">
    <property type="entry name" value="HAD-like"/>
    <property type="match status" value="1"/>
</dbReference>
<evidence type="ECO:0000256" key="6">
    <source>
        <dbReference type="ARBA" id="ARBA00022989"/>
    </source>
</evidence>
<keyword evidence="2 8" id="KW-0812">Transmembrane</keyword>
<dbReference type="SFLD" id="SFLDF00027">
    <property type="entry name" value="p-type_atpase"/>
    <property type="match status" value="1"/>
</dbReference>
<dbReference type="PROSITE" id="PS00154">
    <property type="entry name" value="ATPASE_E1_E2"/>
    <property type="match status" value="1"/>
</dbReference>
<keyword evidence="3" id="KW-0547">Nucleotide-binding</keyword>
<feature type="transmembrane region" description="Helical" evidence="8">
    <location>
        <begin position="719"/>
        <end position="742"/>
    </location>
</feature>
<feature type="domain" description="Cation-transporting P-type ATPase N-terminal" evidence="9">
    <location>
        <begin position="20"/>
        <end position="94"/>
    </location>
</feature>
<dbReference type="InterPro" id="IPR008250">
    <property type="entry name" value="ATPase_P-typ_transduc_dom_A_sf"/>
</dbReference>
<dbReference type="InterPro" id="IPR023298">
    <property type="entry name" value="ATPase_P-typ_TM_dom_sf"/>
</dbReference>
<dbReference type="InterPro" id="IPR044492">
    <property type="entry name" value="P_typ_ATPase_HD_dom"/>
</dbReference>
<dbReference type="Proteomes" id="UP001332192">
    <property type="component" value="Chromosome"/>
</dbReference>
<evidence type="ECO:0000256" key="1">
    <source>
        <dbReference type="ARBA" id="ARBA00004141"/>
    </source>
</evidence>
<dbReference type="Gene3D" id="3.40.1110.10">
    <property type="entry name" value="Calcium-transporting ATPase, cytoplasmic domain N"/>
    <property type="match status" value="1"/>
</dbReference>
<dbReference type="Pfam" id="PF00122">
    <property type="entry name" value="E1-E2_ATPase"/>
    <property type="match status" value="1"/>
</dbReference>
<sequence>MPRRGRFASPRAASGSLLEGAERLSIAEVFRRLQSDPHHGLSQERAAAILMRHGANEIPSEGGPGLARLIWEQMGSFMTLVLLGAAALSWLLGEEVDAMAIVAIVVLNTLLGVAQEYRAEKAIAALSRWQAPRARAVRSGRVEDLPARELVVGDLLLLEEGDRVPADARLVQAFGLMVEEAALTGESVPVSKAPADGPLPGAGGWTEMSHMVFTGTTVVAGSARALVVRTGTFTELGTIARMVAEAPVVATPLQHALDHLGRWLVGISAAAVAVVFLVGILQGQPWLSMFLIAISLAVAAIPEGLPAAVTAALALGVQRMSKRRAIVRRLNAVESLGCASIICADKTGTLTRNEMTLEQVVAPWGRVEVTGQGFEPRGTFSMDGAAIDPLGIEPLHRLLRASVLCNHADVTFHGGRWQAAGDPTEAALVCAARKAGLDPVQTRKRWPILVEAPFQADRRMMSVAVRGTLPYQAEVYVKGSPDAVLARCRRAQGARGEGPLSDAERARVLGHAEALATDGLRVLAVAARRADARALPAAGSDVFTLGQALERDLTFLGLVALRDPPRPDVARALQRAREAHVTTVMITGDHPATARAVALQVGLLQQDEQPLTGGEIDRMDDHDLKEALLRRRVVARASPAHKKRLVRVLREAGHVVAMTGDGVNDAPALKEADIGVAMGLTGTDVARQAAALVLSDDNYATIVDAIEEGRTIYDNIRRFIRYLLGCNAGEVLVMLGAGILGLPVPLTALQILWVNLVTDGLPALALGLLPPTPQLMRRPPRPRTESLFAGGAAEEIAEEGLLIGATTLVVFAVAMASGGGLAVARTAAFMTLVLSQFLYALRLGAGTGRGGWPAPVLVGAVGVSLAMQLAVVSIGRVQPLFQTVALDVTTWVLAVGASVGTFVLRVLADRLGATLHAWARRISAWLSWARAS</sequence>
<dbReference type="Gene3D" id="2.70.150.10">
    <property type="entry name" value="Calcium-transporting ATPase, cytoplasmic transduction domain A"/>
    <property type="match status" value="1"/>
</dbReference>
<reference evidence="10 11" key="1">
    <citation type="journal article" date="2024" name="Front. Microbiol.">
        <title>Novel thermophilic genera Geochorda gen. nov. and Carboxydochorda gen. nov. from the deep terrestrial subsurface reveal the ecophysiological diversity in the class Limnochordia.</title>
        <authorList>
            <person name="Karnachuk O.V."/>
            <person name="Lukina A.P."/>
            <person name="Avakyan M.R."/>
            <person name="Kadnikov V.V."/>
            <person name="Begmatov S."/>
            <person name="Beletsky A.V."/>
            <person name="Vlasova K.G."/>
            <person name="Novikov A.A."/>
            <person name="Shcherbakova V.A."/>
            <person name="Mardanov A.V."/>
            <person name="Ravin N.V."/>
        </authorList>
    </citation>
    <scope>NUCLEOTIDE SEQUENCE [LARGE SCALE GENOMIC DNA]</scope>
    <source>
        <strain evidence="10 11">L945</strain>
    </source>
</reference>
<feature type="transmembrane region" description="Helical" evidence="8">
    <location>
        <begin position="748"/>
        <end position="769"/>
    </location>
</feature>
<evidence type="ECO:0000256" key="3">
    <source>
        <dbReference type="ARBA" id="ARBA00022741"/>
    </source>
</evidence>
<dbReference type="PRINTS" id="PR00119">
    <property type="entry name" value="CATATPASE"/>
</dbReference>
<feature type="transmembrane region" description="Helical" evidence="8">
    <location>
        <begin position="98"/>
        <end position="114"/>
    </location>
</feature>
<accession>A0ABZ1C038</accession>
<protein>
    <submittedName>
        <fullName evidence="10">Cation-translocating P-type ATPase</fullName>
    </submittedName>
</protein>
<feature type="transmembrane region" description="Helical" evidence="8">
    <location>
        <begin position="827"/>
        <end position="844"/>
    </location>
</feature>
<evidence type="ECO:0000256" key="8">
    <source>
        <dbReference type="SAM" id="Phobius"/>
    </source>
</evidence>
<dbReference type="Pfam" id="PF00690">
    <property type="entry name" value="Cation_ATPase_N"/>
    <property type="match status" value="1"/>
</dbReference>
<dbReference type="Pfam" id="PF00689">
    <property type="entry name" value="Cation_ATPase_C"/>
    <property type="match status" value="1"/>
</dbReference>
<dbReference type="InterPro" id="IPR023299">
    <property type="entry name" value="ATPase_P-typ_cyto_dom_N"/>
</dbReference>
<evidence type="ECO:0000256" key="2">
    <source>
        <dbReference type="ARBA" id="ARBA00022692"/>
    </source>
</evidence>